<accession>A0A2A6FQD6</accession>
<comment type="caution">
    <text evidence="2">The sequence shown here is derived from an EMBL/GenBank/DDBJ whole genome shotgun (WGS) entry which is preliminary data.</text>
</comment>
<sequence length="375" mass="40006">MRFPVTAVIARTLISSDLRASEIASASSMPGSVSMRTFFMLAPSFAGQSQFSGANDQGYGKHNNKRIMAGRSHVGYTAILSHIVIDEIYAAGALRAVSEVGGAGAYAAIGASLAGRAWDSALVSGVGSEDRIALSGWCAHRQIDSSGLFVASEHSPRTRIEYYADGERDETPVFGLEHFDAHTPLPEHIPFAPTDLRGTYLFHAHESEYWSKISDFRSRSTSPILWELSRDSCSPMLLGTVVERAQLVDIVSINRTEAFALLATSTVEETIHRLRDFSTTVLLRLGHEGSVIVDGTYSVAIPPVKVRVVDPTGGGNSYSGAFIAAFAVSGNLADAGRLAAASAGLVISQQGAPLVSDTERDWVEESAGSLTLRTI</sequence>
<protein>
    <recommendedName>
        <fullName evidence="1">Carbohydrate kinase PfkB domain-containing protein</fullName>
    </recommendedName>
</protein>
<feature type="domain" description="Carbohydrate kinase PfkB" evidence="1">
    <location>
        <begin position="99"/>
        <end position="352"/>
    </location>
</feature>
<dbReference type="InterPro" id="IPR011611">
    <property type="entry name" value="PfkB_dom"/>
</dbReference>
<dbReference type="PANTHER" id="PTHR47098:SF2">
    <property type="entry name" value="PROTEIN MAK32"/>
    <property type="match status" value="1"/>
</dbReference>
<organism evidence="2 3">
    <name type="scientific">Candidatus Lumbricidiphila eiseniae</name>
    <dbReference type="NCBI Taxonomy" id="1969409"/>
    <lineage>
        <taxon>Bacteria</taxon>
        <taxon>Bacillati</taxon>
        <taxon>Actinomycetota</taxon>
        <taxon>Actinomycetes</taxon>
        <taxon>Micrococcales</taxon>
        <taxon>Microbacteriaceae</taxon>
        <taxon>Candidatus Lumbricidiphila</taxon>
    </lineage>
</organism>
<dbReference type="SUPFAM" id="SSF53613">
    <property type="entry name" value="Ribokinase-like"/>
    <property type="match status" value="1"/>
</dbReference>
<reference evidence="3" key="1">
    <citation type="submission" date="2017-03" db="EMBL/GenBank/DDBJ databases">
        <authorList>
            <person name="Lund M.B."/>
        </authorList>
    </citation>
    <scope>NUCLEOTIDE SEQUENCE [LARGE SCALE GENOMIC DNA]</scope>
</reference>
<dbReference type="Pfam" id="PF00294">
    <property type="entry name" value="PfkB"/>
    <property type="match status" value="1"/>
</dbReference>
<name>A0A2A6FQD6_9MICO</name>
<evidence type="ECO:0000313" key="2">
    <source>
        <dbReference type="EMBL" id="PDQ35085.1"/>
    </source>
</evidence>
<evidence type="ECO:0000259" key="1">
    <source>
        <dbReference type="Pfam" id="PF00294"/>
    </source>
</evidence>
<dbReference type="EMBL" id="NAEP01000041">
    <property type="protein sequence ID" value="PDQ35085.1"/>
    <property type="molecule type" value="Genomic_DNA"/>
</dbReference>
<evidence type="ECO:0000313" key="3">
    <source>
        <dbReference type="Proteomes" id="UP000219994"/>
    </source>
</evidence>
<dbReference type="AlphaFoldDB" id="A0A2A6FQD6"/>
<dbReference type="PANTHER" id="PTHR47098">
    <property type="entry name" value="PROTEIN MAK32"/>
    <property type="match status" value="1"/>
</dbReference>
<dbReference type="Gene3D" id="3.40.1190.20">
    <property type="match status" value="1"/>
</dbReference>
<dbReference type="Proteomes" id="UP000219994">
    <property type="component" value="Unassembled WGS sequence"/>
</dbReference>
<dbReference type="InterPro" id="IPR029056">
    <property type="entry name" value="Ribokinase-like"/>
</dbReference>
<proteinExistence type="predicted"/>
<gene>
    <name evidence="2" type="ORF">B5766_08155</name>
</gene>